<reference evidence="1 3" key="1">
    <citation type="journal article" date="2014" name="Genome Announc.">
        <title>Draft Genome Sequences of Marinobacter similis A3d10T and Marinobacter salarius R9SW1T.</title>
        <authorList>
            <person name="Ivanova E.P."/>
            <person name="Ng H.J."/>
            <person name="Webb H.K."/>
            <person name="Feng G."/>
            <person name="Oshima K."/>
            <person name="Hattori M."/>
            <person name="Ohkuma M."/>
            <person name="Sergeev A.F."/>
            <person name="Mikhailov V.V."/>
            <person name="Crawford R.J."/>
            <person name="Sawabe T."/>
        </authorList>
    </citation>
    <scope>NUCLEOTIDE SEQUENCE [LARGE SCALE GENOMIC DNA]</scope>
    <source>
        <strain evidence="3">A3d10 and R9SW1</strain>
        <strain evidence="1">R9SW1</strain>
    </source>
</reference>
<dbReference type="EMBL" id="CP007152">
    <property type="protein sequence ID" value="AHI33493.1"/>
    <property type="molecule type" value="Genomic_DNA"/>
</dbReference>
<dbReference type="HOGENOM" id="CLU_1883269_0_0_6"/>
<sequence>MDVWLRIERPVDAEADIPLQDEASEKVKRKYASEPSGAFIVWSDSSDGTLGCIKNNRSISAPISEVTELVLKEMQPAKGRGFVALSFVSNAGRELAGIYSNTCSANAVHWLSEIQPLIAKALGLGQRKEDLGYDT</sequence>
<accession>W5Z4V1</accession>
<evidence type="ECO:0000313" key="4">
    <source>
        <dbReference type="Proteomes" id="UP000199211"/>
    </source>
</evidence>
<reference evidence="2 4" key="2">
    <citation type="submission" date="2016-10" db="EMBL/GenBank/DDBJ databases">
        <authorList>
            <person name="Varghese N."/>
            <person name="Submissions S."/>
        </authorList>
    </citation>
    <scope>NUCLEOTIDE SEQUENCE [LARGE SCALE GENOMIC DNA]</scope>
    <source>
        <strain evidence="2 4">DSM 26291</strain>
    </source>
</reference>
<dbReference type="Proteomes" id="UP000035081">
    <property type="component" value="Chromosome"/>
</dbReference>
<protein>
    <submittedName>
        <fullName evidence="1">Uncharacterized protein</fullName>
    </submittedName>
</protein>
<dbReference type="Proteomes" id="UP000199211">
    <property type="component" value="Unassembled WGS sequence"/>
</dbReference>
<dbReference type="AlphaFoldDB" id="W5Z4V1"/>
<dbReference type="EMBL" id="FOTV01000042">
    <property type="protein sequence ID" value="SFM15348.1"/>
    <property type="molecule type" value="Genomic_DNA"/>
</dbReference>
<organism evidence="1 3">
    <name type="scientific">Marinobacter salarius</name>
    <dbReference type="NCBI Taxonomy" id="1420917"/>
    <lineage>
        <taxon>Bacteria</taxon>
        <taxon>Pseudomonadati</taxon>
        <taxon>Pseudomonadota</taxon>
        <taxon>Gammaproteobacteria</taxon>
        <taxon>Pseudomonadales</taxon>
        <taxon>Marinobacteraceae</taxon>
        <taxon>Marinobacter</taxon>
    </lineage>
</organism>
<accession>A0A1I4NIK9</accession>
<keyword evidence="4" id="KW-1185">Reference proteome</keyword>
<evidence type="ECO:0000313" key="1">
    <source>
        <dbReference type="EMBL" id="AHI33493.1"/>
    </source>
</evidence>
<evidence type="ECO:0000313" key="3">
    <source>
        <dbReference type="Proteomes" id="UP000035081"/>
    </source>
</evidence>
<evidence type="ECO:0000313" key="2">
    <source>
        <dbReference type="EMBL" id="SFM15348.1"/>
    </source>
</evidence>
<dbReference type="RefSeq" id="WP_041336299.1">
    <property type="nucleotide sequence ID" value="NZ_FOTV01000042.1"/>
</dbReference>
<dbReference type="KEGG" id="msr:AU15_22220"/>
<proteinExistence type="predicted"/>
<gene>
    <name evidence="1" type="ORF">AU15_22220</name>
    <name evidence="2" type="ORF">SAMN04487868_1422</name>
</gene>
<name>W5Z4V1_9GAMM</name>